<evidence type="ECO:0000313" key="2">
    <source>
        <dbReference type="EMBL" id="NIK59335.1"/>
    </source>
</evidence>
<dbReference type="RefSeq" id="WP_167210939.1">
    <property type="nucleotide sequence ID" value="NZ_JAASRO010000001.1"/>
</dbReference>
<gene>
    <name evidence="2" type="ORF">BJY22_005052</name>
</gene>
<dbReference type="GO" id="GO:0005975">
    <property type="term" value="P:carbohydrate metabolic process"/>
    <property type="evidence" value="ECO:0007669"/>
    <property type="project" value="InterPro"/>
</dbReference>
<evidence type="ECO:0000313" key="3">
    <source>
        <dbReference type="Proteomes" id="UP000555407"/>
    </source>
</evidence>
<proteinExistence type="predicted"/>
<dbReference type="CDD" id="cd10979">
    <property type="entry name" value="CE4_PuuE_like"/>
    <property type="match status" value="1"/>
</dbReference>
<reference evidence="2 3" key="1">
    <citation type="submission" date="2020-03" db="EMBL/GenBank/DDBJ databases">
        <title>Sequencing the genomes of 1000 actinobacteria strains.</title>
        <authorList>
            <person name="Klenk H.-P."/>
        </authorList>
    </citation>
    <scope>NUCLEOTIDE SEQUENCE [LARGE SCALE GENOMIC DNA]</scope>
    <source>
        <strain evidence="2 3">DSM 45490</strain>
    </source>
</reference>
<dbReference type="SUPFAM" id="SSF88713">
    <property type="entry name" value="Glycoside hydrolase/deacetylase"/>
    <property type="match status" value="1"/>
</dbReference>
<protein>
    <submittedName>
        <fullName evidence="2">Peptidoglycan/xylan/chitin deacetylase (PgdA/CDA1 family)</fullName>
    </submittedName>
</protein>
<sequence>MTLYDYSPLPERPALHWPDGKRVAFYVGLNIETFLPDQPSTSIWPMDIKPDPLNHGWRDYGARVGVWRTMDILDKHGLRASVLLNSQVAEDNPQIIKAGTERNWAWLAHGRTNTTLHTGYELDEERRVLTDITETIETATGQRPKGWMGPALTETHNTPQLLSELGYGYVLDWTNDDQPYRLNVPGMLSVPYTVELNDLGVFLRGLTGPDFLQMVKDQYDVLRDESADSGRVMALALHPFVIGQPFRAKYLDLALEYVASQSDVWLTTSDEIATHYAAV</sequence>
<dbReference type="PANTHER" id="PTHR43123:SF4">
    <property type="entry name" value="POLYSACCHARIDE DEACETYLASE"/>
    <property type="match status" value="1"/>
</dbReference>
<dbReference type="InterPro" id="IPR002509">
    <property type="entry name" value="NODB_dom"/>
</dbReference>
<dbReference type="Pfam" id="PF01522">
    <property type="entry name" value="Polysacc_deac_1"/>
    <property type="match status" value="1"/>
</dbReference>
<dbReference type="Gene3D" id="3.20.20.370">
    <property type="entry name" value="Glycoside hydrolase/deacetylase"/>
    <property type="match status" value="1"/>
</dbReference>
<dbReference type="PANTHER" id="PTHR43123">
    <property type="entry name" value="POLYSACCHARIDE DEACETYLASE-RELATED"/>
    <property type="match status" value="1"/>
</dbReference>
<feature type="domain" description="NodB homology" evidence="1">
    <location>
        <begin position="52"/>
        <end position="267"/>
    </location>
</feature>
<dbReference type="Proteomes" id="UP000555407">
    <property type="component" value="Unassembled WGS sequence"/>
</dbReference>
<name>A0A7X5VDP1_9ACTN</name>
<dbReference type="GO" id="GO:0016810">
    <property type="term" value="F:hydrolase activity, acting on carbon-nitrogen (but not peptide) bonds"/>
    <property type="evidence" value="ECO:0007669"/>
    <property type="project" value="InterPro"/>
</dbReference>
<evidence type="ECO:0000259" key="1">
    <source>
        <dbReference type="PROSITE" id="PS51677"/>
    </source>
</evidence>
<dbReference type="EMBL" id="JAASRO010000001">
    <property type="protein sequence ID" value="NIK59335.1"/>
    <property type="molecule type" value="Genomic_DNA"/>
</dbReference>
<organism evidence="2 3">
    <name type="scientific">Kribbella shirazensis</name>
    <dbReference type="NCBI Taxonomy" id="1105143"/>
    <lineage>
        <taxon>Bacteria</taxon>
        <taxon>Bacillati</taxon>
        <taxon>Actinomycetota</taxon>
        <taxon>Actinomycetes</taxon>
        <taxon>Propionibacteriales</taxon>
        <taxon>Kribbellaceae</taxon>
        <taxon>Kribbella</taxon>
    </lineage>
</organism>
<dbReference type="AlphaFoldDB" id="A0A7X5VDP1"/>
<dbReference type="InterPro" id="IPR011330">
    <property type="entry name" value="Glyco_hydro/deAcase_b/a-brl"/>
</dbReference>
<dbReference type="PROSITE" id="PS51677">
    <property type="entry name" value="NODB"/>
    <property type="match status" value="1"/>
</dbReference>
<accession>A0A7X5VDP1</accession>
<comment type="caution">
    <text evidence="2">The sequence shown here is derived from an EMBL/GenBank/DDBJ whole genome shotgun (WGS) entry which is preliminary data.</text>
</comment>
<keyword evidence="3" id="KW-1185">Reference proteome</keyword>